<evidence type="ECO:0000313" key="5">
    <source>
        <dbReference type="Proteomes" id="UP000044071"/>
    </source>
</evidence>
<keyword evidence="1" id="KW-0680">Restriction system</keyword>
<dbReference type="Proteomes" id="UP000044071">
    <property type="component" value="Unassembled WGS sequence"/>
</dbReference>
<dbReference type="OrthoDB" id="7054240at2"/>
<keyword evidence="3" id="KW-0175">Coiled coil</keyword>
<evidence type="ECO:0000256" key="3">
    <source>
        <dbReference type="SAM" id="Coils"/>
    </source>
</evidence>
<dbReference type="GO" id="GO:0009307">
    <property type="term" value="P:DNA restriction-modification system"/>
    <property type="evidence" value="ECO:0007669"/>
    <property type="project" value="UniProtKB-KW"/>
</dbReference>
<gene>
    <name evidence="4" type="ORF">BN59_00985</name>
</gene>
<dbReference type="EMBL" id="CCSB01000001">
    <property type="protein sequence ID" value="CDZ76711.1"/>
    <property type="molecule type" value="Genomic_DNA"/>
</dbReference>
<accession>A0A078KUK1</accession>
<feature type="coiled-coil region" evidence="3">
    <location>
        <begin position="437"/>
        <end position="464"/>
    </location>
</feature>
<keyword evidence="2" id="KW-0238">DNA-binding</keyword>
<sequence>MDSIYIKKENIDKFDSWLPENYLCKRDEVTNFTNSWTTLKEINATVLDGWRFSENMKSDWYKKHITNIQRTSKATSNEIDLAERYEQTIKQSLFYRMRHIEPMKLNVESHLMRPPSIDHLTSCVKKGDVLIRRIGSICASIVSNYHRQHPVDANVAIIRGLELNQAIWLSFCLNQLWYRRYLEQIGAGTTMIRAGVKQLEQMPIAEMPTGFVALAKIYYKKYSALAYSQERLYNLRLSVNNWLTQKLSGSNFYTKIGTPDIKSTYIQSRHINDQLTYAASWQASLSEELISDYNCQKLTKLALINPKSKYVSDPLQQTHVVKISDINSQLSVNKPEQNDFGWRTLKSTLMPFDVLISTFVQEPRVAIIAQELKTLPLVSEQLAILRFHHAPGAYALLMETELIIEQMRALAHGTTQRFIQHKMLEQIVIPEIEQSLAYSWHQQLLELQQEKEMLEQEISLLLEQMYSIYRTIHPEQNITRTSNEPTH</sequence>
<evidence type="ECO:0000256" key="2">
    <source>
        <dbReference type="ARBA" id="ARBA00023125"/>
    </source>
</evidence>
<protein>
    <submittedName>
        <fullName evidence="4">Uncharacterized protein</fullName>
    </submittedName>
</protein>
<dbReference type="GO" id="GO:0003677">
    <property type="term" value="F:DNA binding"/>
    <property type="evidence" value="ECO:0007669"/>
    <property type="project" value="UniProtKB-KW"/>
</dbReference>
<keyword evidence="5" id="KW-1185">Reference proteome</keyword>
<dbReference type="SUPFAM" id="SSF116734">
    <property type="entry name" value="DNA methylase specificity domain"/>
    <property type="match status" value="1"/>
</dbReference>
<reference evidence="4 5" key="1">
    <citation type="submission" date="2014-06" db="EMBL/GenBank/DDBJ databases">
        <authorList>
            <person name="Urmite Genomes Urmite Genomes"/>
        </authorList>
    </citation>
    <scope>NUCLEOTIDE SEQUENCE [LARGE SCALE GENOMIC DNA]</scope>
</reference>
<evidence type="ECO:0000256" key="1">
    <source>
        <dbReference type="ARBA" id="ARBA00022747"/>
    </source>
</evidence>
<dbReference type="RefSeq" id="WP_043873185.1">
    <property type="nucleotide sequence ID" value="NZ_CCVW01000001.1"/>
</dbReference>
<proteinExistence type="predicted"/>
<dbReference type="eggNOG" id="ENOG50338ZQ">
    <property type="taxonomic scope" value="Bacteria"/>
</dbReference>
<dbReference type="InterPro" id="IPR044946">
    <property type="entry name" value="Restrct_endonuc_typeI_TRD_sf"/>
</dbReference>
<evidence type="ECO:0000313" key="4">
    <source>
        <dbReference type="EMBL" id="CDZ76711.1"/>
    </source>
</evidence>
<dbReference type="STRING" id="1034943.BN59_00985"/>
<name>A0A078KUK1_9GAMM</name>
<dbReference type="Gene3D" id="3.90.220.20">
    <property type="entry name" value="DNA methylase specificity domains"/>
    <property type="match status" value="2"/>
</dbReference>
<dbReference type="AlphaFoldDB" id="A0A078KUK1"/>
<organism evidence="4 5">
    <name type="scientific">Legionella massiliensis</name>
    <dbReference type="NCBI Taxonomy" id="1034943"/>
    <lineage>
        <taxon>Bacteria</taxon>
        <taxon>Pseudomonadati</taxon>
        <taxon>Pseudomonadota</taxon>
        <taxon>Gammaproteobacteria</taxon>
        <taxon>Legionellales</taxon>
        <taxon>Legionellaceae</taxon>
        <taxon>Legionella</taxon>
    </lineage>
</organism>